<evidence type="ECO:0000256" key="2">
    <source>
        <dbReference type="ARBA" id="ARBA00049339"/>
    </source>
</evidence>
<dbReference type="GO" id="GO:0004814">
    <property type="term" value="F:arginine-tRNA ligase activity"/>
    <property type="evidence" value="ECO:0007669"/>
    <property type="project" value="UniProtKB-EC"/>
</dbReference>
<dbReference type="EMBL" id="CM017702">
    <property type="protein sequence ID" value="TYG79072.1"/>
    <property type="molecule type" value="Genomic_DNA"/>
</dbReference>
<evidence type="ECO:0000259" key="4">
    <source>
        <dbReference type="SMART" id="SM00836"/>
    </source>
</evidence>
<dbReference type="InterPro" id="IPR001278">
    <property type="entry name" value="Arg-tRNA-ligase"/>
</dbReference>
<dbReference type="SUPFAM" id="SSF47323">
    <property type="entry name" value="Anticodon-binding domain of a subclass of class I aminoacyl-tRNA synthetases"/>
    <property type="match status" value="1"/>
</dbReference>
<accession>A0A5D2DEI2</accession>
<dbReference type="AlphaFoldDB" id="A0A5D2DEI2"/>
<evidence type="ECO:0000313" key="6">
    <source>
        <dbReference type="Proteomes" id="UP000323506"/>
    </source>
</evidence>
<keyword evidence="6" id="KW-1185">Reference proteome</keyword>
<dbReference type="Proteomes" id="UP000323506">
    <property type="component" value="Chromosome D02"/>
</dbReference>
<dbReference type="GO" id="GO:0005524">
    <property type="term" value="F:ATP binding"/>
    <property type="evidence" value="ECO:0007669"/>
    <property type="project" value="InterPro"/>
</dbReference>
<evidence type="ECO:0000313" key="5">
    <source>
        <dbReference type="EMBL" id="TYG79072.1"/>
    </source>
</evidence>
<evidence type="ECO:0000256" key="3">
    <source>
        <dbReference type="SAM" id="SignalP"/>
    </source>
</evidence>
<evidence type="ECO:0000256" key="1">
    <source>
        <dbReference type="ARBA" id="ARBA00012837"/>
    </source>
</evidence>
<organism evidence="5 6">
    <name type="scientific">Gossypium darwinii</name>
    <name type="common">Darwin's cotton</name>
    <name type="synonym">Gossypium barbadense var. darwinii</name>
    <dbReference type="NCBI Taxonomy" id="34276"/>
    <lineage>
        <taxon>Eukaryota</taxon>
        <taxon>Viridiplantae</taxon>
        <taxon>Streptophyta</taxon>
        <taxon>Embryophyta</taxon>
        <taxon>Tracheophyta</taxon>
        <taxon>Spermatophyta</taxon>
        <taxon>Magnoliopsida</taxon>
        <taxon>eudicotyledons</taxon>
        <taxon>Gunneridae</taxon>
        <taxon>Pentapetalae</taxon>
        <taxon>rosids</taxon>
        <taxon>malvids</taxon>
        <taxon>Malvales</taxon>
        <taxon>Malvaceae</taxon>
        <taxon>Malvoideae</taxon>
        <taxon>Gossypium</taxon>
    </lineage>
</organism>
<name>A0A5D2DEI2_GOSDA</name>
<dbReference type="PANTHER" id="PTHR11956">
    <property type="entry name" value="ARGINYL-TRNA SYNTHETASE"/>
    <property type="match status" value="1"/>
</dbReference>
<keyword evidence="3" id="KW-0732">Signal</keyword>
<gene>
    <name evidence="5" type="ORF">ES288_D02G112400v1</name>
</gene>
<feature type="chain" id="PRO_5022682010" description="arginine--tRNA ligase" evidence="3">
    <location>
        <begin position="19"/>
        <end position="84"/>
    </location>
</feature>
<dbReference type="SMART" id="SM00836">
    <property type="entry name" value="DALR_1"/>
    <property type="match status" value="1"/>
</dbReference>
<dbReference type="GO" id="GO:0006420">
    <property type="term" value="P:arginyl-tRNA aminoacylation"/>
    <property type="evidence" value="ECO:0007669"/>
    <property type="project" value="InterPro"/>
</dbReference>
<dbReference type="InterPro" id="IPR009080">
    <property type="entry name" value="tRNAsynth_Ia_anticodon-bd"/>
</dbReference>
<dbReference type="Gene3D" id="1.10.730.10">
    <property type="entry name" value="Isoleucyl-tRNA Synthetase, Domain 1"/>
    <property type="match status" value="1"/>
</dbReference>
<comment type="catalytic activity">
    <reaction evidence="2">
        <text>tRNA(Arg) + L-arginine + ATP = L-arginyl-tRNA(Arg) + AMP + diphosphate</text>
        <dbReference type="Rhea" id="RHEA:20301"/>
        <dbReference type="Rhea" id="RHEA-COMP:9658"/>
        <dbReference type="Rhea" id="RHEA-COMP:9673"/>
        <dbReference type="ChEBI" id="CHEBI:30616"/>
        <dbReference type="ChEBI" id="CHEBI:32682"/>
        <dbReference type="ChEBI" id="CHEBI:33019"/>
        <dbReference type="ChEBI" id="CHEBI:78442"/>
        <dbReference type="ChEBI" id="CHEBI:78513"/>
        <dbReference type="ChEBI" id="CHEBI:456215"/>
        <dbReference type="EC" id="6.1.1.19"/>
    </reaction>
</comment>
<reference evidence="5 6" key="1">
    <citation type="submission" date="2019-06" db="EMBL/GenBank/DDBJ databases">
        <title>WGS assembly of Gossypium darwinii.</title>
        <authorList>
            <person name="Chen Z.J."/>
            <person name="Sreedasyam A."/>
            <person name="Ando A."/>
            <person name="Song Q."/>
            <person name="De L."/>
            <person name="Hulse-Kemp A."/>
            <person name="Ding M."/>
            <person name="Ye W."/>
            <person name="Kirkbride R."/>
            <person name="Jenkins J."/>
            <person name="Plott C."/>
            <person name="Lovell J."/>
            <person name="Lin Y.-M."/>
            <person name="Vaughn R."/>
            <person name="Liu B."/>
            <person name="Li W."/>
            <person name="Simpson S."/>
            <person name="Scheffler B."/>
            <person name="Saski C."/>
            <person name="Grover C."/>
            <person name="Hu G."/>
            <person name="Conover J."/>
            <person name="Carlson J."/>
            <person name="Shu S."/>
            <person name="Boston L."/>
            <person name="Williams M."/>
            <person name="Peterson D."/>
            <person name="Mcgee K."/>
            <person name="Jones D."/>
            <person name="Wendel J."/>
            <person name="Stelly D."/>
            <person name="Grimwood J."/>
            <person name="Schmutz J."/>
        </authorList>
    </citation>
    <scope>NUCLEOTIDE SEQUENCE [LARGE SCALE GENOMIC DNA]</scope>
    <source>
        <strain evidence="5">1808015.09</strain>
    </source>
</reference>
<sequence length="84" mass="9709">MSAIWGSICCSLLRLLRRLVPICYRMLCDYLYNLSEIFSKFYSNPECKVIGSDKETSRLLLCEATAVDMRKCFNLLGITPIYKI</sequence>
<proteinExistence type="predicted"/>
<protein>
    <recommendedName>
        <fullName evidence="1">arginine--tRNA ligase</fullName>
        <ecNumber evidence="1">6.1.1.19</ecNumber>
    </recommendedName>
</protein>
<feature type="domain" description="DALR anticodon binding" evidence="4">
    <location>
        <begin position="9"/>
        <end position="84"/>
    </location>
</feature>
<dbReference type="PANTHER" id="PTHR11956:SF5">
    <property type="entry name" value="ARGININE--TRNA LIGASE, CYTOPLASMIC"/>
    <property type="match status" value="1"/>
</dbReference>
<dbReference type="Pfam" id="PF05746">
    <property type="entry name" value="DALR_1"/>
    <property type="match status" value="1"/>
</dbReference>
<dbReference type="EC" id="6.1.1.19" evidence="1"/>
<feature type="signal peptide" evidence="3">
    <location>
        <begin position="1"/>
        <end position="18"/>
    </location>
</feature>
<dbReference type="InterPro" id="IPR008909">
    <property type="entry name" value="DALR_anticod-bd"/>
</dbReference>